<keyword evidence="4 9" id="KW-0997">Cell inner membrane</keyword>
<proteinExistence type="inferred from homology"/>
<organism evidence="11 12">
    <name type="scientific">Hydrogenovibrio marinus</name>
    <dbReference type="NCBI Taxonomy" id="28885"/>
    <lineage>
        <taxon>Bacteria</taxon>
        <taxon>Pseudomonadati</taxon>
        <taxon>Pseudomonadota</taxon>
        <taxon>Gammaproteobacteria</taxon>
        <taxon>Thiotrichales</taxon>
        <taxon>Piscirickettsiaceae</taxon>
        <taxon>Hydrogenovibrio</taxon>
    </lineage>
</organism>
<evidence type="ECO:0000256" key="6">
    <source>
        <dbReference type="ARBA" id="ARBA00022989"/>
    </source>
</evidence>
<dbReference type="GO" id="GO:0005886">
    <property type="term" value="C:plasma membrane"/>
    <property type="evidence" value="ECO:0007669"/>
    <property type="project" value="UniProtKB-SubCell"/>
</dbReference>
<evidence type="ECO:0000256" key="8">
    <source>
        <dbReference type="ARBA" id="ARBA00038436"/>
    </source>
</evidence>
<feature type="transmembrane region" description="Helical" evidence="9">
    <location>
        <begin position="99"/>
        <end position="122"/>
    </location>
</feature>
<feature type="transmembrane region" description="Helical" evidence="9">
    <location>
        <begin position="142"/>
        <end position="163"/>
    </location>
</feature>
<evidence type="ECO:0000256" key="9">
    <source>
        <dbReference type="RuleBase" id="RU369079"/>
    </source>
</evidence>
<keyword evidence="5 9" id="KW-0812">Transmembrane</keyword>
<dbReference type="STRING" id="28885.EI16_08145"/>
<sequence>MNASSSSFNQSLSRLVHYQDKAQQSFGHFIAWGLLSLVVIAASVVILRYGFDSGSIALQEVVLYNHAIVFMLGMAYTLQQDKHVRVDVFYNNFSPRRKAWVDLLGGLLFALPTLTFILWSSAHYILVSWRIKEASAEAGGLPYVYLLKTVIWIMAILLIFQVLSMIAKAYLTLVQGEPAEDDSTQDHIEGKV</sequence>
<comment type="subcellular location">
    <subcellularLocation>
        <location evidence="1 9">Cell inner membrane</location>
        <topology evidence="1 9">Multi-pass membrane protein</topology>
    </subcellularLocation>
</comment>
<comment type="caution">
    <text evidence="11">The sequence shown here is derived from an EMBL/GenBank/DDBJ whole genome shotgun (WGS) entry which is preliminary data.</text>
</comment>
<name>A0A067A1N3_HYDMR</name>
<evidence type="ECO:0000256" key="2">
    <source>
        <dbReference type="ARBA" id="ARBA00022448"/>
    </source>
</evidence>
<evidence type="ECO:0000256" key="7">
    <source>
        <dbReference type="ARBA" id="ARBA00023136"/>
    </source>
</evidence>
<dbReference type="Pfam" id="PF04290">
    <property type="entry name" value="DctQ"/>
    <property type="match status" value="1"/>
</dbReference>
<evidence type="ECO:0000256" key="1">
    <source>
        <dbReference type="ARBA" id="ARBA00004429"/>
    </source>
</evidence>
<dbReference type="AlphaFoldDB" id="A0A067A1N3"/>
<feature type="transmembrane region" description="Helical" evidence="9">
    <location>
        <begin position="61"/>
        <end position="78"/>
    </location>
</feature>
<dbReference type="Proteomes" id="UP000027341">
    <property type="component" value="Unassembled WGS sequence"/>
</dbReference>
<comment type="similarity">
    <text evidence="8 9">Belongs to the TRAP transporter small permease family.</text>
</comment>
<evidence type="ECO:0000313" key="12">
    <source>
        <dbReference type="Proteomes" id="UP000027341"/>
    </source>
</evidence>
<comment type="subunit">
    <text evidence="9">The complex comprises the extracytoplasmic solute receptor protein and the two transmembrane proteins.</text>
</comment>
<feature type="domain" description="Tripartite ATP-independent periplasmic transporters DctQ component" evidence="10">
    <location>
        <begin position="38"/>
        <end position="168"/>
    </location>
</feature>
<evidence type="ECO:0000256" key="4">
    <source>
        <dbReference type="ARBA" id="ARBA00022519"/>
    </source>
</evidence>
<reference evidence="11 12" key="1">
    <citation type="submission" date="2014-04" db="EMBL/GenBank/DDBJ databases">
        <title>Draft genome sequence of Hydrogenovibrio marinus MH-110, a model organism for aerobic H2 metabolism.</title>
        <authorList>
            <person name="Cha H.J."/>
            <person name="Jo B.H."/>
            <person name="Hwang B.H."/>
        </authorList>
    </citation>
    <scope>NUCLEOTIDE SEQUENCE [LARGE SCALE GENOMIC DNA]</scope>
    <source>
        <strain evidence="11 12">MH-110</strain>
    </source>
</reference>
<gene>
    <name evidence="11" type="ORF">EI16_08145</name>
</gene>
<protein>
    <recommendedName>
        <fullName evidence="9">TRAP transporter small permease protein</fullName>
    </recommendedName>
</protein>
<dbReference type="RefSeq" id="WP_051623091.1">
    <property type="nucleotide sequence ID" value="NZ_AP020335.1"/>
</dbReference>
<evidence type="ECO:0000256" key="5">
    <source>
        <dbReference type="ARBA" id="ARBA00022692"/>
    </source>
</evidence>
<keyword evidence="12" id="KW-1185">Reference proteome</keyword>
<accession>A0A067A1N3</accession>
<dbReference type="InterPro" id="IPR007387">
    <property type="entry name" value="TRAP_DctQ"/>
</dbReference>
<dbReference type="EMBL" id="JMIU01000001">
    <property type="protein sequence ID" value="KDN96240.1"/>
    <property type="molecule type" value="Genomic_DNA"/>
</dbReference>
<dbReference type="GO" id="GO:0022857">
    <property type="term" value="F:transmembrane transporter activity"/>
    <property type="evidence" value="ECO:0007669"/>
    <property type="project" value="UniProtKB-UniRule"/>
</dbReference>
<evidence type="ECO:0000256" key="3">
    <source>
        <dbReference type="ARBA" id="ARBA00022475"/>
    </source>
</evidence>
<evidence type="ECO:0000313" key="11">
    <source>
        <dbReference type="EMBL" id="KDN96240.1"/>
    </source>
</evidence>
<comment type="function">
    <text evidence="9">Part of the tripartite ATP-independent periplasmic (TRAP) transport system.</text>
</comment>
<evidence type="ECO:0000259" key="10">
    <source>
        <dbReference type="Pfam" id="PF04290"/>
    </source>
</evidence>
<keyword evidence="7 9" id="KW-0472">Membrane</keyword>
<dbReference type="PANTHER" id="PTHR35011">
    <property type="entry name" value="2,3-DIKETO-L-GULONATE TRAP TRANSPORTER SMALL PERMEASE PROTEIN YIAM"/>
    <property type="match status" value="1"/>
</dbReference>
<dbReference type="InterPro" id="IPR055348">
    <property type="entry name" value="DctQ"/>
</dbReference>
<dbReference type="PANTHER" id="PTHR35011:SF4">
    <property type="entry name" value="SLL1102 PROTEIN"/>
    <property type="match status" value="1"/>
</dbReference>
<keyword evidence="6 9" id="KW-1133">Transmembrane helix</keyword>
<keyword evidence="3" id="KW-1003">Cell membrane</keyword>
<feature type="transmembrane region" description="Helical" evidence="9">
    <location>
        <begin position="29"/>
        <end position="49"/>
    </location>
</feature>
<keyword evidence="2 9" id="KW-0813">Transport</keyword>